<dbReference type="PANTHER" id="PTHR38434">
    <property type="entry name" value="BLL2549 PROTEIN"/>
    <property type="match status" value="1"/>
</dbReference>
<evidence type="ECO:0008006" key="5">
    <source>
        <dbReference type="Google" id="ProtNLM"/>
    </source>
</evidence>
<feature type="transmembrane region" description="Helical" evidence="2">
    <location>
        <begin position="313"/>
        <end position="332"/>
    </location>
</feature>
<feature type="compositionally biased region" description="Low complexity" evidence="1">
    <location>
        <begin position="102"/>
        <end position="117"/>
    </location>
</feature>
<feature type="transmembrane region" description="Helical" evidence="2">
    <location>
        <begin position="630"/>
        <end position="648"/>
    </location>
</feature>
<feature type="transmembrane region" description="Helical" evidence="2">
    <location>
        <begin position="395"/>
        <end position="415"/>
    </location>
</feature>
<feature type="region of interest" description="Disordered" evidence="1">
    <location>
        <begin position="657"/>
        <end position="680"/>
    </location>
</feature>
<dbReference type="Pfam" id="PF10101">
    <property type="entry name" value="DUF2339"/>
    <property type="match status" value="1"/>
</dbReference>
<organism evidence="3 4">
    <name type="scientific">Gordonia hirsuta DSM 44140 = NBRC 16056</name>
    <dbReference type="NCBI Taxonomy" id="1121927"/>
    <lineage>
        <taxon>Bacteria</taxon>
        <taxon>Bacillati</taxon>
        <taxon>Actinomycetota</taxon>
        <taxon>Actinomycetes</taxon>
        <taxon>Mycobacteriales</taxon>
        <taxon>Gordoniaceae</taxon>
        <taxon>Gordonia</taxon>
    </lineage>
</organism>
<keyword evidence="2" id="KW-0472">Membrane</keyword>
<reference evidence="3 4" key="1">
    <citation type="submission" date="2012-12" db="EMBL/GenBank/DDBJ databases">
        <title>Whole genome shotgun sequence of Gordonia hirsuta NBRC 16056.</title>
        <authorList>
            <person name="Isaki-Nakamura S."/>
            <person name="Hosoyama A."/>
            <person name="Tsuchikane K."/>
            <person name="Katsumata H."/>
            <person name="Baba S."/>
            <person name="Yamazaki S."/>
            <person name="Fujita N."/>
        </authorList>
    </citation>
    <scope>NUCLEOTIDE SEQUENCE [LARGE SCALE GENOMIC DNA]</scope>
    <source>
        <strain evidence="3 4">NBRC 16056</strain>
    </source>
</reference>
<keyword evidence="4" id="KW-1185">Reference proteome</keyword>
<dbReference type="PANTHER" id="PTHR38434:SF1">
    <property type="entry name" value="BLL2549 PROTEIN"/>
    <property type="match status" value="1"/>
</dbReference>
<feature type="transmembrane region" description="Helical" evidence="2">
    <location>
        <begin position="188"/>
        <end position="206"/>
    </location>
</feature>
<keyword evidence="2" id="KW-0812">Transmembrane</keyword>
<feature type="transmembrane region" description="Helical" evidence="2">
    <location>
        <begin position="367"/>
        <end position="388"/>
    </location>
</feature>
<feature type="transmembrane region" description="Helical" evidence="2">
    <location>
        <begin position="445"/>
        <end position="464"/>
    </location>
</feature>
<evidence type="ECO:0000256" key="2">
    <source>
        <dbReference type="SAM" id="Phobius"/>
    </source>
</evidence>
<feature type="transmembrane region" description="Helical" evidence="2">
    <location>
        <begin position="572"/>
        <end position="590"/>
    </location>
</feature>
<dbReference type="AlphaFoldDB" id="L7LE07"/>
<sequence length="680" mass="68377">MNTTPDPVIAVARISDRLEELTAHLHEVSDDVADLAGMLATPTTATTVTPSTATPDLAGSQPTTPPLAPPTVTPPPSPWQHMPPQPFPQNRPFPQTPPFASPPQFTQTPQPGQAPQFVQAPPSSQPLLHYATTPRPPRSPRPRRPLTGEGGALGKILAFAGVAITLIGVVLLLILAAQAGLLRPEIRVGGGVALAAALAAAGLRAGRDRQRRTVAAAVFATGVVTALFCVLAAANIYHWLPVIAALILTGILAAGGFAVAGRWDNQALGVTVGLGLIALSPVLTGGITLTLIVFMLVYAAATLAVQLGRDWPVLFLVNTVATVLPLAALAATRLPDGQVAAYATALSAAFVLAAGSSLALLRTSSQPVQLALTGLIPLLALFAAAAVLSATVSTALLSGAAVVLLALTVAGPVLAGAGSDVRTIWLTGAIIAGLAAVAATGDGQLLTISVLGTALALGVGAHYVTSMATALRILGLIALATGLLALVEPASIQLLAADGLDGSSRIRLMVAALIALAAVAVLTAVWFPHTDTDSTRLVVIAGVAGLVLVNVFCVSAATAVTGGSLDGFRAGHLCATLIFVAAGAAALLWARTLAGAARTAVLSAGLLVIGAAVAKLFLFDLAALAGLFRVIAFIVVGLVLLGLGVAYAHRLDTRDEAPGMDPSAADPSGADPACKTQPQG</sequence>
<accession>L7LE07</accession>
<proteinExistence type="predicted"/>
<feature type="compositionally biased region" description="Pro residues" evidence="1">
    <location>
        <begin position="63"/>
        <end position="101"/>
    </location>
</feature>
<feature type="transmembrane region" description="Helical" evidence="2">
    <location>
        <begin position="152"/>
        <end position="176"/>
    </location>
</feature>
<dbReference type="EMBL" id="BANT01000036">
    <property type="protein sequence ID" value="GAC58288.1"/>
    <property type="molecule type" value="Genomic_DNA"/>
</dbReference>
<feature type="transmembrane region" description="Helical" evidence="2">
    <location>
        <begin position="272"/>
        <end position="301"/>
    </location>
</feature>
<feature type="transmembrane region" description="Helical" evidence="2">
    <location>
        <begin position="421"/>
        <end position="438"/>
    </location>
</feature>
<feature type="transmembrane region" description="Helical" evidence="2">
    <location>
        <begin position="339"/>
        <end position="361"/>
    </location>
</feature>
<dbReference type="STRING" id="1121927.GOHSU_36_00310"/>
<comment type="caution">
    <text evidence="3">The sequence shown here is derived from an EMBL/GenBank/DDBJ whole genome shotgun (WGS) entry which is preliminary data.</text>
</comment>
<keyword evidence="2" id="KW-1133">Transmembrane helix</keyword>
<gene>
    <name evidence="3" type="ORF">GOHSU_36_00310</name>
</gene>
<feature type="region of interest" description="Disordered" evidence="1">
    <location>
        <begin position="43"/>
        <end position="147"/>
    </location>
</feature>
<dbReference type="InterPro" id="IPR019286">
    <property type="entry name" value="DUF2339_TM"/>
</dbReference>
<feature type="transmembrane region" description="Helical" evidence="2">
    <location>
        <begin position="470"/>
        <end position="487"/>
    </location>
</feature>
<name>L7LE07_9ACTN</name>
<evidence type="ECO:0000256" key="1">
    <source>
        <dbReference type="SAM" id="MobiDB-lite"/>
    </source>
</evidence>
<evidence type="ECO:0000313" key="3">
    <source>
        <dbReference type="EMBL" id="GAC58288.1"/>
    </source>
</evidence>
<feature type="transmembrane region" description="Helical" evidence="2">
    <location>
        <begin position="596"/>
        <end position="618"/>
    </location>
</feature>
<dbReference type="eggNOG" id="COG5373">
    <property type="taxonomic scope" value="Bacteria"/>
</dbReference>
<feature type="compositionally biased region" description="Low complexity" evidence="1">
    <location>
        <begin position="43"/>
        <end position="55"/>
    </location>
</feature>
<dbReference type="OrthoDB" id="3729996at2"/>
<feature type="transmembrane region" description="Helical" evidence="2">
    <location>
        <begin position="213"/>
        <end position="233"/>
    </location>
</feature>
<evidence type="ECO:0000313" key="4">
    <source>
        <dbReference type="Proteomes" id="UP000053405"/>
    </source>
</evidence>
<feature type="transmembrane region" description="Helical" evidence="2">
    <location>
        <begin position="508"/>
        <end position="527"/>
    </location>
</feature>
<feature type="compositionally biased region" description="Low complexity" evidence="1">
    <location>
        <begin position="661"/>
        <end position="673"/>
    </location>
</feature>
<feature type="transmembrane region" description="Helical" evidence="2">
    <location>
        <begin position="539"/>
        <end position="560"/>
    </location>
</feature>
<protein>
    <recommendedName>
        <fullName evidence="5">DUF2339 domain-containing protein</fullName>
    </recommendedName>
</protein>
<feature type="transmembrane region" description="Helical" evidence="2">
    <location>
        <begin position="239"/>
        <end position="260"/>
    </location>
</feature>
<dbReference type="RefSeq" id="WP_005942160.1">
    <property type="nucleotide sequence ID" value="NZ_ATVK01000057.1"/>
</dbReference>
<dbReference type="Proteomes" id="UP000053405">
    <property type="component" value="Unassembled WGS sequence"/>
</dbReference>